<dbReference type="OrthoDB" id="1741652at2759"/>
<dbReference type="InterPro" id="IPR038088">
    <property type="entry name" value="DELLA_N_sf"/>
</dbReference>
<evidence type="ECO:0000256" key="7">
    <source>
        <dbReference type="ARBA" id="ARBA00023242"/>
    </source>
</evidence>
<dbReference type="Gene3D" id="1.10.10.1290">
    <property type="entry name" value="Transcriptional regulator DELLA, N-terminal domain"/>
    <property type="match status" value="1"/>
</dbReference>
<evidence type="ECO:0000313" key="10">
    <source>
        <dbReference type="Proteomes" id="UP000326396"/>
    </source>
</evidence>
<keyword evidence="7" id="KW-0539">Nucleus</keyword>
<organism evidence="9 10">
    <name type="scientific">Mikania micrantha</name>
    <name type="common">bitter vine</name>
    <dbReference type="NCBI Taxonomy" id="192012"/>
    <lineage>
        <taxon>Eukaryota</taxon>
        <taxon>Viridiplantae</taxon>
        <taxon>Streptophyta</taxon>
        <taxon>Embryophyta</taxon>
        <taxon>Tracheophyta</taxon>
        <taxon>Spermatophyta</taxon>
        <taxon>Magnoliopsida</taxon>
        <taxon>eudicotyledons</taxon>
        <taxon>Gunneridae</taxon>
        <taxon>Pentapetalae</taxon>
        <taxon>asterids</taxon>
        <taxon>campanulids</taxon>
        <taxon>Asterales</taxon>
        <taxon>Asteraceae</taxon>
        <taxon>Asteroideae</taxon>
        <taxon>Heliantheae alliance</taxon>
        <taxon>Eupatorieae</taxon>
        <taxon>Mikania</taxon>
    </lineage>
</organism>
<feature type="domain" description="Transcriptional factor DELLA N-terminal" evidence="8">
    <location>
        <begin position="39"/>
        <end position="103"/>
    </location>
</feature>
<protein>
    <recommendedName>
        <fullName evidence="8">Transcriptional factor DELLA N-terminal domain-containing protein</fullName>
    </recommendedName>
</protein>
<proteinExistence type="inferred from homology"/>
<comment type="similarity">
    <text evidence="2">Belongs to the GRAS family. DELLA subfamily.</text>
</comment>
<dbReference type="Pfam" id="PF12041">
    <property type="entry name" value="DELLA"/>
    <property type="match status" value="1"/>
</dbReference>
<evidence type="ECO:0000256" key="2">
    <source>
        <dbReference type="ARBA" id="ARBA00010273"/>
    </source>
</evidence>
<dbReference type="Proteomes" id="UP000326396">
    <property type="component" value="Linkage Group LG3"/>
</dbReference>
<dbReference type="AlphaFoldDB" id="A0A5N6N7B7"/>
<evidence type="ECO:0000256" key="5">
    <source>
        <dbReference type="ARBA" id="ARBA00023015"/>
    </source>
</evidence>
<accession>A0A5N6N7B7</accession>
<evidence type="ECO:0000259" key="8">
    <source>
        <dbReference type="Pfam" id="PF12041"/>
    </source>
</evidence>
<gene>
    <name evidence="9" type="ORF">E3N88_25789</name>
</gene>
<reference evidence="9 10" key="1">
    <citation type="submission" date="2019-05" db="EMBL/GenBank/DDBJ databases">
        <title>Mikania micrantha, genome provides insights into the molecular mechanism of rapid growth.</title>
        <authorList>
            <person name="Liu B."/>
        </authorList>
    </citation>
    <scope>NUCLEOTIDE SEQUENCE [LARGE SCALE GENOMIC DNA]</scope>
    <source>
        <strain evidence="9">NLD-2019</strain>
        <tissue evidence="9">Leaf</tissue>
    </source>
</reference>
<keyword evidence="5" id="KW-0805">Transcription regulation</keyword>
<dbReference type="InterPro" id="IPR021914">
    <property type="entry name" value="TF_DELLA_N"/>
</dbReference>
<comment type="subcellular location">
    <subcellularLocation>
        <location evidence="1">Nucleus</location>
    </subcellularLocation>
</comment>
<sequence>MPYSTSTFVTGAATSSAAAGADVIAKGKNMWDEEDAGVDELLAMFGYKVKSSDMVDVAQKIEHLEGVFGNDDELSQIASDSVHYNPSDLNSWLESMICELNPATEPFVPINLISRAYSNFTIVVILLKLVKSRVSISRFLLDYTFYFPYNQSIDVCLFDFLVQMEALYSKLYDKYTKLKVYLSPFSSSSFQCTNNSVDFVLISCLTTALAKKASEMEQISLDQEEKFKTYVSGMYFNPLAGAEIFNWYQSVLKTRSRITITDGGINLWR</sequence>
<evidence type="ECO:0000313" key="9">
    <source>
        <dbReference type="EMBL" id="KAD4385620.1"/>
    </source>
</evidence>
<keyword evidence="6" id="KW-0804">Transcription</keyword>
<comment type="caution">
    <text evidence="9">The sequence shown here is derived from an EMBL/GenBank/DDBJ whole genome shotgun (WGS) entry which is preliminary data.</text>
</comment>
<dbReference type="GO" id="GO:0005634">
    <property type="term" value="C:nucleus"/>
    <property type="evidence" value="ECO:0007669"/>
    <property type="project" value="UniProtKB-SubCell"/>
</dbReference>
<evidence type="ECO:0000256" key="3">
    <source>
        <dbReference type="ARBA" id="ARBA00022843"/>
    </source>
</evidence>
<dbReference type="GO" id="GO:0009740">
    <property type="term" value="P:gibberellic acid mediated signaling pathway"/>
    <property type="evidence" value="ECO:0007669"/>
    <property type="project" value="UniProtKB-KW"/>
</dbReference>
<evidence type="ECO:0000256" key="4">
    <source>
        <dbReference type="ARBA" id="ARBA00022941"/>
    </source>
</evidence>
<evidence type="ECO:0000256" key="1">
    <source>
        <dbReference type="ARBA" id="ARBA00004123"/>
    </source>
</evidence>
<keyword evidence="10" id="KW-1185">Reference proteome</keyword>
<evidence type="ECO:0000256" key="6">
    <source>
        <dbReference type="ARBA" id="ARBA00023163"/>
    </source>
</evidence>
<name>A0A5N6N7B7_9ASTR</name>
<dbReference type="FunFam" id="1.10.10.1290:FF:000001">
    <property type="entry name" value="DELLA protein GAI"/>
    <property type="match status" value="1"/>
</dbReference>
<dbReference type="SMART" id="SM01129">
    <property type="entry name" value="DELLA"/>
    <property type="match status" value="1"/>
</dbReference>
<keyword evidence="4" id="KW-0939">Gibberellin signaling pathway</keyword>
<dbReference type="EMBL" id="SZYD01000013">
    <property type="protein sequence ID" value="KAD4385620.1"/>
    <property type="molecule type" value="Genomic_DNA"/>
</dbReference>
<keyword evidence="3" id="KW-0832">Ubl conjugation</keyword>